<keyword evidence="3" id="KW-1185">Reference proteome</keyword>
<dbReference type="CTD" id="259674"/>
<reference evidence="2 3" key="1">
    <citation type="journal article" date="1998" name="Science">
        <title>Genome sequence of the nematode C. elegans: a platform for investigating biology.</title>
        <authorList>
            <consortium name="The C. elegans sequencing consortium"/>
            <person name="Sulson J.E."/>
            <person name="Waterston R."/>
        </authorList>
    </citation>
    <scope>NUCLEOTIDE SEQUENCE [LARGE SCALE GENOMIC DNA]</scope>
    <source>
        <strain evidence="2 3">Bristol N2</strain>
    </source>
</reference>
<evidence type="ECO:0000313" key="2">
    <source>
        <dbReference type="EMBL" id="CAD59162.1"/>
    </source>
</evidence>
<dbReference type="KEGG" id="cel:CELE_T20B3.14"/>
<evidence type="ECO:0000313" key="3">
    <source>
        <dbReference type="Proteomes" id="UP000001940"/>
    </source>
</evidence>
<evidence type="ECO:0000313" key="4">
    <source>
        <dbReference type="WormBase" id="T20B3.14"/>
    </source>
</evidence>
<dbReference type="GeneID" id="259674"/>
<proteinExistence type="predicted"/>
<dbReference type="eggNOG" id="ENOG502T3E8">
    <property type="taxonomic scope" value="Eukaryota"/>
</dbReference>
<dbReference type="Bgee" id="WBGene00011854">
    <property type="expression patterns" value="Expressed in larva and 3 other cell types or tissues"/>
</dbReference>
<dbReference type="FunCoup" id="Q8I109">
    <property type="interactions" value="76"/>
</dbReference>
<dbReference type="EMBL" id="BX284605">
    <property type="protein sequence ID" value="CAD59162.1"/>
    <property type="molecule type" value="Genomic_DNA"/>
</dbReference>
<dbReference type="RefSeq" id="NP_872205.1">
    <property type="nucleotide sequence ID" value="NM_182405.3"/>
</dbReference>
<dbReference type="PaxDb" id="6239-T20B3.14"/>
<dbReference type="AlphaFoldDB" id="Q8I109"/>
<dbReference type="OrthoDB" id="10477163at2759"/>
<gene>
    <name evidence="2" type="ORF">CELE_T20B3.14</name>
    <name evidence="2 4" type="ORF">T20B3.14</name>
</gene>
<dbReference type="OMA" id="WFLRPNW"/>
<protein>
    <submittedName>
        <fullName evidence="2">Neuropeptide-Like Protein</fullName>
    </submittedName>
</protein>
<dbReference type="WormBase" id="T20B3.14">
    <property type="protein sequence ID" value="CE32937"/>
    <property type="gene ID" value="WBGene00011854"/>
</dbReference>
<feature type="signal peptide" evidence="1">
    <location>
        <begin position="1"/>
        <end position="20"/>
    </location>
</feature>
<dbReference type="InParanoid" id="Q8I109"/>
<keyword evidence="1" id="KW-0732">Signal</keyword>
<dbReference type="UCSC" id="T20B3.14">
    <property type="organism name" value="c. elegans"/>
</dbReference>
<accession>Q8I109</accession>
<sequence>MLRILLVLLVVLAIVHVTVQFTLEKRGAAWFLRPNWKPPTKRFYYPDGAIAAIAPNDFDQYIIY</sequence>
<dbReference type="HOGENOM" id="CLU_2869711_0_0_1"/>
<name>Q8I109_CAEEL</name>
<evidence type="ECO:0000256" key="1">
    <source>
        <dbReference type="SAM" id="SignalP"/>
    </source>
</evidence>
<feature type="chain" id="PRO_5004307777" evidence="1">
    <location>
        <begin position="21"/>
        <end position="64"/>
    </location>
</feature>
<dbReference type="AGR" id="WB:WBGene00011854"/>
<organism evidence="2 3">
    <name type="scientific">Caenorhabditis elegans</name>
    <dbReference type="NCBI Taxonomy" id="6239"/>
    <lineage>
        <taxon>Eukaryota</taxon>
        <taxon>Metazoa</taxon>
        <taxon>Ecdysozoa</taxon>
        <taxon>Nematoda</taxon>
        <taxon>Chromadorea</taxon>
        <taxon>Rhabditida</taxon>
        <taxon>Rhabditina</taxon>
        <taxon>Rhabditomorpha</taxon>
        <taxon>Rhabditoidea</taxon>
        <taxon>Rhabditidae</taxon>
        <taxon>Peloderinae</taxon>
        <taxon>Caenorhabditis</taxon>
    </lineage>
</organism>
<dbReference type="Proteomes" id="UP000001940">
    <property type="component" value="Chromosome V"/>
</dbReference>